<accession>H3BEL4</accession>
<dbReference type="eggNOG" id="ENOG502QQDS">
    <property type="taxonomic scope" value="Eukaryota"/>
</dbReference>
<dbReference type="AlphaFoldDB" id="H3BEL4"/>
<name>H3BEL4_LATCH</name>
<dbReference type="PANTHER" id="PTHR31844">
    <property type="entry name" value="MYELIN-ASSOCIATED NEURITE-OUTGROWTH INHIBITOR-RELATED"/>
    <property type="match status" value="1"/>
</dbReference>
<dbReference type="Pfam" id="PF14944">
    <property type="entry name" value="TCRP1"/>
    <property type="match status" value="1"/>
</dbReference>
<reference evidence="2" key="3">
    <citation type="submission" date="2025-09" db="UniProtKB">
        <authorList>
            <consortium name="Ensembl"/>
        </authorList>
    </citation>
    <scope>IDENTIFICATION</scope>
</reference>
<dbReference type="InterPro" id="IPR029247">
    <property type="entry name" value="FAM168A/MANI"/>
</dbReference>
<dbReference type="GeneTree" id="ENSGT00390000005140"/>
<gene>
    <name evidence="2" type="primary">FAM168B</name>
</gene>
<dbReference type="FunCoup" id="H3BEL4">
    <property type="interactions" value="460"/>
</dbReference>
<dbReference type="EMBL" id="AFYH01032382">
    <property type="status" value="NOT_ANNOTATED_CDS"/>
    <property type="molecule type" value="Genomic_DNA"/>
</dbReference>
<dbReference type="Proteomes" id="UP000008672">
    <property type="component" value="Unassembled WGS sequence"/>
</dbReference>
<protein>
    <submittedName>
        <fullName evidence="2">Family with sequence similarity 168 member B</fullName>
    </submittedName>
</protein>
<dbReference type="STRING" id="7897.ENSLACP00000020335"/>
<proteinExistence type="inferred from homology"/>
<dbReference type="InParanoid" id="H3BEL4"/>
<reference evidence="2" key="2">
    <citation type="submission" date="2025-08" db="UniProtKB">
        <authorList>
            <consortium name="Ensembl"/>
        </authorList>
    </citation>
    <scope>IDENTIFICATION</scope>
</reference>
<reference evidence="3" key="1">
    <citation type="submission" date="2011-08" db="EMBL/GenBank/DDBJ databases">
        <title>The draft genome of Latimeria chalumnae.</title>
        <authorList>
            <person name="Di Palma F."/>
            <person name="Alfoldi J."/>
            <person name="Johnson J."/>
            <person name="Berlin A."/>
            <person name="Gnerre S."/>
            <person name="Jaffe D."/>
            <person name="MacCallum I."/>
            <person name="Young S."/>
            <person name="Walker B.J."/>
            <person name="Lander E."/>
            <person name="Lindblad-Toh K."/>
        </authorList>
    </citation>
    <scope>NUCLEOTIDE SEQUENCE [LARGE SCALE GENOMIC DNA]</scope>
    <source>
        <strain evidence="3">Wild caught</strain>
    </source>
</reference>
<comment type="similarity">
    <text evidence="1">Belongs to the FAM168 family.</text>
</comment>
<dbReference type="EMBL" id="AFYH01032383">
    <property type="status" value="NOT_ANNOTATED_CDS"/>
    <property type="molecule type" value="Genomic_DNA"/>
</dbReference>
<evidence type="ECO:0000313" key="2">
    <source>
        <dbReference type="Ensembl" id="ENSLACP00000020335.1"/>
    </source>
</evidence>
<evidence type="ECO:0000256" key="1">
    <source>
        <dbReference type="ARBA" id="ARBA00005357"/>
    </source>
</evidence>
<keyword evidence="3" id="KW-1185">Reference proteome</keyword>
<sequence>MNPVYSHAPSGVPYANPKGISYPAGFPVGYAAAAPAYSPNIYPGANPAFQTGHQAEESLFEAVLRGWNYHNNDRSCWQAVLSFKMDQLTKRRTEPSSSDSFCYTPGTPYKMSCSPTSGTVPPYSSSPNPYQTTVYPVRSPYPQQNPYAQQGTYYTQPLYGPHVIHHTTVVQPNGMPAAMYPPAIPPPRANSVTMGMLAGTTMALSAVLGTLLTHSPTPVAPHAVTMPTYRPPGTPTYSYVPTQW</sequence>
<evidence type="ECO:0000313" key="3">
    <source>
        <dbReference type="Proteomes" id="UP000008672"/>
    </source>
</evidence>
<organism evidence="2 3">
    <name type="scientific">Latimeria chalumnae</name>
    <name type="common">Coelacanth</name>
    <dbReference type="NCBI Taxonomy" id="7897"/>
    <lineage>
        <taxon>Eukaryota</taxon>
        <taxon>Metazoa</taxon>
        <taxon>Chordata</taxon>
        <taxon>Craniata</taxon>
        <taxon>Vertebrata</taxon>
        <taxon>Euteleostomi</taxon>
        <taxon>Coelacanthiformes</taxon>
        <taxon>Coelacanthidae</taxon>
        <taxon>Latimeria</taxon>
    </lineage>
</organism>
<dbReference type="Ensembl" id="ENSLACT00000020475.1">
    <property type="protein sequence ID" value="ENSLACP00000020335.1"/>
    <property type="gene ID" value="ENSLACG00000017867.2"/>
</dbReference>
<dbReference type="Bgee" id="ENSLACG00000017867">
    <property type="expression patterns" value="Expressed in muscle tissue and 6 other cell types or tissues"/>
</dbReference>